<dbReference type="InterPro" id="IPR010985">
    <property type="entry name" value="Ribbon_hlx_hlx"/>
</dbReference>
<dbReference type="Gene3D" id="1.10.1220.10">
    <property type="entry name" value="Met repressor-like"/>
    <property type="match status" value="1"/>
</dbReference>
<evidence type="ECO:0000313" key="2">
    <source>
        <dbReference type="Proteomes" id="UP000324701"/>
    </source>
</evidence>
<comment type="caution">
    <text evidence="1">The sequence shown here is derived from an EMBL/GenBank/DDBJ whole genome shotgun (WGS) entry which is preliminary data.</text>
</comment>
<dbReference type="EMBL" id="VTZN01000364">
    <property type="protein sequence ID" value="KAA1243227.1"/>
    <property type="molecule type" value="Genomic_DNA"/>
</dbReference>
<organism evidence="1 2">
    <name type="scientific">Mycobacterium simiae</name>
    <name type="common">Mycobacterium habana</name>
    <dbReference type="NCBI Taxonomy" id="1784"/>
    <lineage>
        <taxon>Bacteria</taxon>
        <taxon>Bacillati</taxon>
        <taxon>Actinomycetota</taxon>
        <taxon>Actinomycetes</taxon>
        <taxon>Mycobacteriales</taxon>
        <taxon>Mycobacteriaceae</taxon>
        <taxon>Mycobacterium</taxon>
        <taxon>Mycobacterium simiae complex</taxon>
    </lineage>
</organism>
<dbReference type="GO" id="GO:0003677">
    <property type="term" value="F:DNA binding"/>
    <property type="evidence" value="ECO:0007669"/>
    <property type="project" value="UniProtKB-KW"/>
</dbReference>
<name>A0A5B1B3D8_MYCSI</name>
<dbReference type="GO" id="GO:0006355">
    <property type="term" value="P:regulation of DNA-templated transcription"/>
    <property type="evidence" value="ECO:0007669"/>
    <property type="project" value="InterPro"/>
</dbReference>
<evidence type="ECO:0000313" key="1">
    <source>
        <dbReference type="EMBL" id="KAA1243227.1"/>
    </source>
</evidence>
<dbReference type="Proteomes" id="UP000324701">
    <property type="component" value="Unassembled WGS sequence"/>
</dbReference>
<sequence length="80" mass="9032">MASPIANKEAQTTALTVRLPADLADALKNYAFITDTSGNEVIKRALIEYLKIHGRPDMMRSAFERVVEQHRIALDKMKDM</sequence>
<keyword evidence="2" id="KW-1185">Reference proteome</keyword>
<proteinExistence type="predicted"/>
<accession>A0A5B1B3D8</accession>
<dbReference type="RefSeq" id="WP_149656564.1">
    <property type="nucleotide sequence ID" value="NZ_VTZN01000364.1"/>
</dbReference>
<keyword evidence="1" id="KW-0238">DNA-binding</keyword>
<gene>
    <name evidence="1" type="ORF">F0Q45_25795</name>
</gene>
<dbReference type="OrthoDB" id="4739708at2"/>
<reference evidence="1 2" key="1">
    <citation type="submission" date="2019-09" db="EMBL/GenBank/DDBJ databases">
        <title>Report of infection by Mycobacterium simiae a patient suffering from pulmonary tuberculosis.</title>
        <authorList>
            <person name="Mohanty P.S."/>
            <person name="Bansal A.K."/>
            <person name="Singh H."/>
            <person name="Sharma S."/>
            <person name="Patil S.A."/>
            <person name="Upadhaya P."/>
            <person name="Singh P.K."/>
            <person name="Kumar D."/>
            <person name="Kumar S."/>
            <person name="Singh R.K."/>
            <person name="Chaudhary B."/>
        </authorList>
    </citation>
    <scope>NUCLEOTIDE SEQUENCE [LARGE SCALE GENOMIC DNA]</scope>
    <source>
        <strain evidence="1 2">JAL-560-SIM</strain>
    </source>
</reference>
<protein>
    <submittedName>
        <fullName evidence="1">DNA-binding protein</fullName>
    </submittedName>
</protein>
<dbReference type="InterPro" id="IPR013321">
    <property type="entry name" value="Arc_rbn_hlx_hlx"/>
</dbReference>
<dbReference type="AlphaFoldDB" id="A0A5B1B3D8"/>
<dbReference type="SUPFAM" id="SSF47598">
    <property type="entry name" value="Ribbon-helix-helix"/>
    <property type="match status" value="1"/>
</dbReference>